<dbReference type="PROSITE" id="PS51918">
    <property type="entry name" value="RADICAL_SAM"/>
    <property type="match status" value="1"/>
</dbReference>
<name>A0A419EX10_9BACT</name>
<evidence type="ECO:0000256" key="3">
    <source>
        <dbReference type="ARBA" id="ARBA00022723"/>
    </source>
</evidence>
<keyword evidence="5" id="KW-0411">Iron-sulfur</keyword>
<dbReference type="CDD" id="cd01335">
    <property type="entry name" value="Radical_SAM"/>
    <property type="match status" value="1"/>
</dbReference>
<keyword evidence="4" id="KW-0408">Iron</keyword>
<evidence type="ECO:0000259" key="6">
    <source>
        <dbReference type="PROSITE" id="PS51918"/>
    </source>
</evidence>
<evidence type="ECO:0000256" key="2">
    <source>
        <dbReference type="ARBA" id="ARBA00022691"/>
    </source>
</evidence>
<comment type="cofactor">
    <cofactor evidence="1">
        <name>[4Fe-4S] cluster</name>
        <dbReference type="ChEBI" id="CHEBI:49883"/>
    </cofactor>
</comment>
<feature type="domain" description="Radical SAM core" evidence="6">
    <location>
        <begin position="1"/>
        <end position="207"/>
    </location>
</feature>
<dbReference type="InterPro" id="IPR058240">
    <property type="entry name" value="rSAM_sf"/>
</dbReference>
<dbReference type="PANTHER" id="PTHR11228">
    <property type="entry name" value="RADICAL SAM DOMAIN PROTEIN"/>
    <property type="match status" value="1"/>
</dbReference>
<accession>A0A419EX10</accession>
<dbReference type="EMBL" id="QZKI01000083">
    <property type="protein sequence ID" value="RJP69349.1"/>
    <property type="molecule type" value="Genomic_DNA"/>
</dbReference>
<keyword evidence="3" id="KW-0479">Metal-binding</keyword>
<reference evidence="7 8" key="1">
    <citation type="journal article" date="2017" name="ISME J.">
        <title>Energy and carbon metabolisms in a deep terrestrial subsurface fluid microbial community.</title>
        <authorList>
            <person name="Momper L."/>
            <person name="Jungbluth S.P."/>
            <person name="Lee M.D."/>
            <person name="Amend J.P."/>
        </authorList>
    </citation>
    <scope>NUCLEOTIDE SEQUENCE [LARGE SCALE GENOMIC DNA]</scope>
    <source>
        <strain evidence="7">SURF_17</strain>
    </source>
</reference>
<evidence type="ECO:0000256" key="5">
    <source>
        <dbReference type="ARBA" id="ARBA00023014"/>
    </source>
</evidence>
<dbReference type="InterPro" id="IPR050377">
    <property type="entry name" value="Radical_SAM_PqqE_MftC-like"/>
</dbReference>
<dbReference type="AlphaFoldDB" id="A0A419EX10"/>
<dbReference type="InterPro" id="IPR007197">
    <property type="entry name" value="rSAM"/>
</dbReference>
<evidence type="ECO:0000256" key="4">
    <source>
        <dbReference type="ARBA" id="ARBA00023004"/>
    </source>
</evidence>
<evidence type="ECO:0000256" key="1">
    <source>
        <dbReference type="ARBA" id="ARBA00001966"/>
    </source>
</evidence>
<dbReference type="GO" id="GO:0051536">
    <property type="term" value="F:iron-sulfur cluster binding"/>
    <property type="evidence" value="ECO:0007669"/>
    <property type="project" value="UniProtKB-KW"/>
</dbReference>
<evidence type="ECO:0000313" key="8">
    <source>
        <dbReference type="Proteomes" id="UP000285961"/>
    </source>
</evidence>
<dbReference type="Gene3D" id="3.20.20.70">
    <property type="entry name" value="Aldolase class I"/>
    <property type="match status" value="1"/>
</dbReference>
<dbReference type="GO" id="GO:0046872">
    <property type="term" value="F:metal ion binding"/>
    <property type="evidence" value="ECO:0007669"/>
    <property type="project" value="UniProtKB-KW"/>
</dbReference>
<dbReference type="Proteomes" id="UP000285961">
    <property type="component" value="Unassembled WGS sequence"/>
</dbReference>
<evidence type="ECO:0000313" key="7">
    <source>
        <dbReference type="EMBL" id="RJP69349.1"/>
    </source>
</evidence>
<dbReference type="SUPFAM" id="SSF102114">
    <property type="entry name" value="Radical SAM enzymes"/>
    <property type="match status" value="1"/>
</dbReference>
<comment type="caution">
    <text evidence="7">The sequence shown here is derived from an EMBL/GenBank/DDBJ whole genome shotgun (WGS) entry which is preliminary data.</text>
</comment>
<sequence length="243" mass="27411">MYCPHTVFRETWASRHLSIETFEKILSAASRTKLMYLQGWGEPFMNPDFFAMVEMAKKAGRRVGVTTNGMLLDDDIISRLVEQHVDIVAFSLAGADEMNDTFRKGTRLETVLSAIRNLNHKKEASKSSRPAIHIAHMLLRSALDSLEKLPQLLEDTGVAQVVISTLDFVPTEEFEGEVLAPRTMDEYENLRARLDAVASEARLRNIDVHYLIRYPGERRPVCTENILRALFISAGGEVSPCVF</sequence>
<dbReference type="InterPro" id="IPR013785">
    <property type="entry name" value="Aldolase_TIM"/>
</dbReference>
<dbReference type="GO" id="GO:0003824">
    <property type="term" value="F:catalytic activity"/>
    <property type="evidence" value="ECO:0007669"/>
    <property type="project" value="InterPro"/>
</dbReference>
<feature type="non-terminal residue" evidence="7">
    <location>
        <position position="243"/>
    </location>
</feature>
<keyword evidence="2" id="KW-0949">S-adenosyl-L-methionine</keyword>
<dbReference type="PANTHER" id="PTHR11228:SF34">
    <property type="entry name" value="TUNGSTEN-CONTAINING ALDEHYDE FERREDOXIN OXIDOREDUCTASE COFACTOR MODIFYING PROTEIN"/>
    <property type="match status" value="1"/>
</dbReference>
<gene>
    <name evidence="7" type="ORF">C4532_11010</name>
</gene>
<dbReference type="Pfam" id="PF04055">
    <property type="entry name" value="Radical_SAM"/>
    <property type="match status" value="1"/>
</dbReference>
<organism evidence="7 8">
    <name type="scientific">Candidatus Abyssobacteria bacterium SURF_17</name>
    <dbReference type="NCBI Taxonomy" id="2093361"/>
    <lineage>
        <taxon>Bacteria</taxon>
        <taxon>Pseudomonadati</taxon>
        <taxon>Candidatus Hydrogenedentota</taxon>
        <taxon>Candidatus Abyssobacteria</taxon>
    </lineage>
</organism>
<proteinExistence type="predicted"/>
<protein>
    <submittedName>
        <fullName evidence="7">Radical SAM protein</fullName>
    </submittedName>
</protein>